<organism evidence="2">
    <name type="scientific">bioreactor metagenome</name>
    <dbReference type="NCBI Taxonomy" id="1076179"/>
    <lineage>
        <taxon>unclassified sequences</taxon>
        <taxon>metagenomes</taxon>
        <taxon>ecological metagenomes</taxon>
    </lineage>
</organism>
<accession>A0A645IUL2</accession>
<comment type="caution">
    <text evidence="2">The sequence shown here is derived from an EMBL/GenBank/DDBJ whole genome shotgun (WGS) entry which is preliminary data.</text>
</comment>
<feature type="compositionally biased region" description="Basic and acidic residues" evidence="1">
    <location>
        <begin position="44"/>
        <end position="57"/>
    </location>
</feature>
<feature type="region of interest" description="Disordered" evidence="1">
    <location>
        <begin position="112"/>
        <end position="137"/>
    </location>
</feature>
<evidence type="ECO:0000256" key="1">
    <source>
        <dbReference type="SAM" id="MobiDB-lite"/>
    </source>
</evidence>
<proteinExistence type="predicted"/>
<evidence type="ECO:0000313" key="2">
    <source>
        <dbReference type="EMBL" id="MPN55101.1"/>
    </source>
</evidence>
<feature type="compositionally biased region" description="Basic and acidic residues" evidence="1">
    <location>
        <begin position="23"/>
        <end position="32"/>
    </location>
</feature>
<dbReference type="AlphaFoldDB" id="A0A645IUL2"/>
<protein>
    <submittedName>
        <fullName evidence="2">Uncharacterized protein</fullName>
    </submittedName>
</protein>
<feature type="compositionally biased region" description="Low complexity" evidence="1">
    <location>
        <begin position="126"/>
        <end position="137"/>
    </location>
</feature>
<sequence>MRRRRGNAVVPGDDVPGDGPDQSAKHDMRVNDARLNNPLAHGCRHTEVEDENRHNVEERGKCHGLSRFENPRGNHGGNRIGSVVKAVHEIEQQGEHHQQNHNPEGCLYRLHDRTPARIRNSRGRCPRSGSPRLRSGP</sequence>
<reference evidence="2" key="1">
    <citation type="submission" date="2019-08" db="EMBL/GenBank/DDBJ databases">
        <authorList>
            <person name="Kucharzyk K."/>
            <person name="Murdoch R.W."/>
            <person name="Higgins S."/>
            <person name="Loffler F."/>
        </authorList>
    </citation>
    <scope>NUCLEOTIDE SEQUENCE</scope>
</reference>
<feature type="compositionally biased region" description="Low complexity" evidence="1">
    <location>
        <begin position="9"/>
        <end position="21"/>
    </location>
</feature>
<name>A0A645IUL2_9ZZZZ</name>
<feature type="region of interest" description="Disordered" evidence="1">
    <location>
        <begin position="1"/>
        <end position="57"/>
    </location>
</feature>
<dbReference type="EMBL" id="VSSQ01123957">
    <property type="protein sequence ID" value="MPN55101.1"/>
    <property type="molecule type" value="Genomic_DNA"/>
</dbReference>
<gene>
    <name evidence="2" type="ORF">SDC9_202780</name>
</gene>